<accession>A0A5A7TAL4</accession>
<sequence length="106" mass="12408">MEERVDGTEKEIMGLKEMMLEMKKAVERLTDEMKESQSYKKREESGTSDGSMMKLKGKMEETELITETNVTSVDKSKYKKLEMPMFLGENTGAFFFRLTIYLKLRK</sequence>
<feature type="region of interest" description="Disordered" evidence="1">
    <location>
        <begin position="31"/>
        <end position="61"/>
    </location>
</feature>
<dbReference type="EMBL" id="SSTE01017321">
    <property type="protein sequence ID" value="KAA0040482.1"/>
    <property type="molecule type" value="Genomic_DNA"/>
</dbReference>
<evidence type="ECO:0000256" key="1">
    <source>
        <dbReference type="SAM" id="MobiDB-lite"/>
    </source>
</evidence>
<comment type="caution">
    <text evidence="2">The sequence shown here is derived from an EMBL/GenBank/DDBJ whole genome shotgun (WGS) entry which is preliminary data.</text>
</comment>
<evidence type="ECO:0000313" key="2">
    <source>
        <dbReference type="EMBL" id="KAA0040482.1"/>
    </source>
</evidence>
<dbReference type="Proteomes" id="UP000321393">
    <property type="component" value="Unassembled WGS sequence"/>
</dbReference>
<proteinExistence type="predicted"/>
<reference evidence="2 3" key="1">
    <citation type="submission" date="2019-08" db="EMBL/GenBank/DDBJ databases">
        <title>Draft genome sequences of two oriental melons (Cucumis melo L. var makuwa).</title>
        <authorList>
            <person name="Kwon S.-Y."/>
        </authorList>
    </citation>
    <scope>NUCLEOTIDE SEQUENCE [LARGE SCALE GENOMIC DNA]</scope>
    <source>
        <strain evidence="3">cv. SW 3</strain>
        <tissue evidence="2">Leaf</tissue>
    </source>
</reference>
<name>A0A5A7TAL4_CUCMM</name>
<gene>
    <name evidence="2" type="ORF">E6C27_scaffold262G00170</name>
</gene>
<protein>
    <submittedName>
        <fullName evidence="2">Retrotransposon protein</fullName>
    </submittedName>
</protein>
<organism evidence="2 3">
    <name type="scientific">Cucumis melo var. makuwa</name>
    <name type="common">Oriental melon</name>
    <dbReference type="NCBI Taxonomy" id="1194695"/>
    <lineage>
        <taxon>Eukaryota</taxon>
        <taxon>Viridiplantae</taxon>
        <taxon>Streptophyta</taxon>
        <taxon>Embryophyta</taxon>
        <taxon>Tracheophyta</taxon>
        <taxon>Spermatophyta</taxon>
        <taxon>Magnoliopsida</taxon>
        <taxon>eudicotyledons</taxon>
        <taxon>Gunneridae</taxon>
        <taxon>Pentapetalae</taxon>
        <taxon>rosids</taxon>
        <taxon>fabids</taxon>
        <taxon>Cucurbitales</taxon>
        <taxon>Cucurbitaceae</taxon>
        <taxon>Benincaseae</taxon>
        <taxon>Cucumis</taxon>
    </lineage>
</organism>
<dbReference type="AlphaFoldDB" id="A0A5A7TAL4"/>
<evidence type="ECO:0000313" key="3">
    <source>
        <dbReference type="Proteomes" id="UP000321393"/>
    </source>
</evidence>
<feature type="compositionally biased region" description="Basic and acidic residues" evidence="1">
    <location>
        <begin position="31"/>
        <end position="45"/>
    </location>
</feature>